<evidence type="ECO:0000256" key="1">
    <source>
        <dbReference type="ARBA" id="ARBA00022737"/>
    </source>
</evidence>
<dbReference type="OrthoDB" id="538223at2759"/>
<evidence type="ECO:0008006" key="6">
    <source>
        <dbReference type="Google" id="ProtNLM"/>
    </source>
</evidence>
<comment type="caution">
    <text evidence="4">The sequence shown here is derived from an EMBL/GenBank/DDBJ whole genome shotgun (WGS) entry which is preliminary data.</text>
</comment>
<keyword evidence="5" id="KW-1185">Reference proteome</keyword>
<evidence type="ECO:0000313" key="5">
    <source>
        <dbReference type="Proteomes" id="UP000775872"/>
    </source>
</evidence>
<dbReference type="AlphaFoldDB" id="A0A9P0EQ94"/>
<dbReference type="Proteomes" id="UP000775872">
    <property type="component" value="Unassembled WGS sequence"/>
</dbReference>
<keyword evidence="1" id="KW-0677">Repeat</keyword>
<name>A0A9P0EQ94_9HYPO</name>
<reference evidence="4 5" key="2">
    <citation type="submission" date="2021-10" db="EMBL/GenBank/DDBJ databases">
        <authorList>
            <person name="Piombo E."/>
        </authorList>
    </citation>
    <scope>NUCLEOTIDE SEQUENCE [LARGE SCALE GENOMIC DNA]</scope>
</reference>
<dbReference type="PANTHER" id="PTHR10039">
    <property type="entry name" value="AMELOGENIN"/>
    <property type="match status" value="1"/>
</dbReference>
<reference evidence="5" key="1">
    <citation type="submission" date="2019-06" db="EMBL/GenBank/DDBJ databases">
        <authorList>
            <person name="Broberg M."/>
        </authorList>
    </citation>
    <scope>NUCLEOTIDE SEQUENCE [LARGE SCALE GENOMIC DNA]</scope>
</reference>
<accession>A0A9P0EQ94</accession>
<protein>
    <recommendedName>
        <fullName evidence="6">Vegetative incompatibility protein HET-E-1</fullName>
    </recommendedName>
</protein>
<feature type="domain" description="NWD NACHT-NTPase N-terminal" evidence="2">
    <location>
        <begin position="40"/>
        <end position="168"/>
    </location>
</feature>
<dbReference type="PANTHER" id="PTHR10039:SF14">
    <property type="entry name" value="NACHT DOMAIN-CONTAINING PROTEIN"/>
    <property type="match status" value="1"/>
</dbReference>
<dbReference type="Pfam" id="PF17100">
    <property type="entry name" value="NACHT_N"/>
    <property type="match status" value="1"/>
</dbReference>
<organism evidence="4 5">
    <name type="scientific">Clonostachys solani</name>
    <dbReference type="NCBI Taxonomy" id="160281"/>
    <lineage>
        <taxon>Eukaryota</taxon>
        <taxon>Fungi</taxon>
        <taxon>Dikarya</taxon>
        <taxon>Ascomycota</taxon>
        <taxon>Pezizomycotina</taxon>
        <taxon>Sordariomycetes</taxon>
        <taxon>Hypocreomycetidae</taxon>
        <taxon>Hypocreales</taxon>
        <taxon>Bionectriaceae</taxon>
        <taxon>Clonostachys</taxon>
    </lineage>
</organism>
<dbReference type="Pfam" id="PF24883">
    <property type="entry name" value="NPHP3_N"/>
    <property type="match status" value="1"/>
</dbReference>
<gene>
    <name evidence="4" type="ORF">CSOL1703_00018052</name>
</gene>
<dbReference type="InterPro" id="IPR031359">
    <property type="entry name" value="NACHT_N"/>
</dbReference>
<sequence length="392" mass="44570">MLPNAAVCSGWTWPDAESSVHQARNRRRLASSASGEGDSGQAIQAALEAAIAWVGICLELEILSNPVTESRDNRNGIVYVLSRLEWYWNLVSLLLDKNKAEQSSAGLRVQLEKHVVQLYGKLLSYQIQSICLYHRNWAAVIGRDLLKIDDWAGQLSEIQKAEAAVQRDMEQYNTEKSKIYLRDLAVAAWSQEAKLQDIHSAIEDQTRQQEKRYQDVRYDKCMQDLHGGLLRDSYRWILDHVDFQRFRDDPQSRLLWVKGDPGKGKTMLLCGIIDELEEGFNCLLSYFFCQATETQLSNAASVLRGLIYLLILQQPSLISRVRSKYDGTGEKLFQGINVWVSLIEILTPSINIRGPRVADADGRIETRRVKCGMTPAVWINSEFHGLTYVEAY</sequence>
<evidence type="ECO:0000313" key="4">
    <source>
        <dbReference type="EMBL" id="CAH0055795.1"/>
    </source>
</evidence>
<dbReference type="SUPFAM" id="SSF52540">
    <property type="entry name" value="P-loop containing nucleoside triphosphate hydrolases"/>
    <property type="match status" value="1"/>
</dbReference>
<dbReference type="InterPro" id="IPR056884">
    <property type="entry name" value="NPHP3-like_N"/>
</dbReference>
<dbReference type="EMBL" id="CABFOC020000061">
    <property type="protein sequence ID" value="CAH0055795.1"/>
    <property type="molecule type" value="Genomic_DNA"/>
</dbReference>
<feature type="domain" description="Nephrocystin 3-like N-terminal" evidence="3">
    <location>
        <begin position="233"/>
        <end position="347"/>
    </location>
</feature>
<proteinExistence type="predicted"/>
<evidence type="ECO:0000259" key="3">
    <source>
        <dbReference type="Pfam" id="PF24883"/>
    </source>
</evidence>
<dbReference type="InterPro" id="IPR027417">
    <property type="entry name" value="P-loop_NTPase"/>
</dbReference>
<evidence type="ECO:0000259" key="2">
    <source>
        <dbReference type="Pfam" id="PF17100"/>
    </source>
</evidence>